<feature type="transmembrane region" description="Helical" evidence="3">
    <location>
        <begin position="133"/>
        <end position="154"/>
    </location>
</feature>
<dbReference type="PANTHER" id="PTHR34136:SF1">
    <property type="entry name" value="UDP-N-ACETYL-D-MANNOSAMINURONIC ACID TRANSFERASE"/>
    <property type="match status" value="1"/>
</dbReference>
<keyword evidence="3" id="KW-0472">Membrane</keyword>
<keyword evidence="3" id="KW-0812">Transmembrane</keyword>
<organism evidence="4 5">
    <name type="scientific">Thermanaerovibrio velox DSM 12556</name>
    <dbReference type="NCBI Taxonomy" id="926567"/>
    <lineage>
        <taxon>Bacteria</taxon>
        <taxon>Thermotogati</taxon>
        <taxon>Synergistota</taxon>
        <taxon>Synergistia</taxon>
        <taxon>Synergistales</taxon>
        <taxon>Synergistaceae</taxon>
        <taxon>Thermanaerovibrio</taxon>
    </lineage>
</organism>
<dbReference type="HOGENOM" id="CLU_477904_0_0_0"/>
<dbReference type="STRING" id="926567.TheveDRAFT_0794"/>
<sequence length="568" mass="62808">MILVLGLGGLLVQRFFKPHLDRDQYYYVKDITMLASWAMVGIWSGSGLLKWVIIAGMGGLFLGFCQKMQRSFELRPLFLLLGLLLALFGPRINFIGMPGGVFLYLPQGVAVILSALWYSLFPLVLQEVDQIPGLGGSLLFVGWLLMTLGVVTSSPGWNEVIYASLAGLVLIGTFWSRHLHVYGRLGEQMTSMWGMIMGGITVLGASKGLAFSALFLMPLGLFLVPIMETSLRVVGTSLVRRQLGNVTLYRALINRGVDHPMAVYMVSFTCLCLGILGFSAQRYGPWQVPLLVLPGVLLLGGGLYAFLRWGGSVLTHSRRPRIFGVHVDNVTLNYVLGRVRAMVSQGESCLICTLDALGALRSREDAEYREVLNRSDLVLPDGSGLIEAFKLLGNPLSERIPGVEFVDHLCRLAASERWGVFLLGGKPGVAELAAQRLLERHPGLVVAGCRDGYFPDSEEGEVIESIASSGARVLFVGLGVPRQEKWLFKVLKAHGRLPGVVGVGIGGSFDVISGRLKRAPVSWQRLRLEWLYRTIQEPWRIRRVARLPKFAFLVLWEKLFGKREERQD</sequence>
<dbReference type="Proteomes" id="UP000005730">
    <property type="component" value="Chromosome"/>
</dbReference>
<keyword evidence="2" id="KW-0808">Transferase</keyword>
<feature type="transmembrane region" description="Helical" evidence="3">
    <location>
        <begin position="40"/>
        <end position="65"/>
    </location>
</feature>
<dbReference type="GO" id="GO:0016758">
    <property type="term" value="F:hexosyltransferase activity"/>
    <property type="evidence" value="ECO:0007669"/>
    <property type="project" value="TreeGrafter"/>
</dbReference>
<keyword evidence="1" id="KW-0328">Glycosyltransferase</keyword>
<gene>
    <name evidence="4" type="ORF">TheveDRAFT_0794</name>
</gene>
<proteinExistence type="predicted"/>
<protein>
    <submittedName>
        <fullName evidence="4">Exopolysaccharide biosynthesis protein, WecB/TagA/CpsF family</fullName>
    </submittedName>
</protein>
<evidence type="ECO:0000256" key="2">
    <source>
        <dbReference type="ARBA" id="ARBA00022679"/>
    </source>
</evidence>
<dbReference type="eggNOG" id="COG1922">
    <property type="taxonomic scope" value="Bacteria"/>
</dbReference>
<name>H0URK4_9BACT</name>
<reference evidence="4 5" key="1">
    <citation type="submission" date="2011-10" db="EMBL/GenBank/DDBJ databases">
        <title>The Noncontiguous Finished genome of Thermanaerovibrio velox DSM 12556.</title>
        <authorList>
            <consortium name="US DOE Joint Genome Institute (JGI-PGF)"/>
            <person name="Lucas S."/>
            <person name="Copeland A."/>
            <person name="Lapidus A."/>
            <person name="Glavina del Rio T."/>
            <person name="Dalin E."/>
            <person name="Tice H."/>
            <person name="Bruce D."/>
            <person name="Goodwin L."/>
            <person name="Pitluck S."/>
            <person name="Peters L."/>
            <person name="Mikhailova N."/>
            <person name="Teshima H."/>
            <person name="Kyrpides N."/>
            <person name="Mavromatis K."/>
            <person name="Ivanova N."/>
            <person name="Markowitz V."/>
            <person name="Cheng J.-F."/>
            <person name="Hugenholtz P."/>
            <person name="Woyke T."/>
            <person name="Wu D."/>
            <person name="Spring S."/>
            <person name="Brambilla E.-M."/>
            <person name="Klenk H.-P."/>
            <person name="Eisen J.A."/>
        </authorList>
    </citation>
    <scope>NUCLEOTIDE SEQUENCE [LARGE SCALE GENOMIC DNA]</scope>
    <source>
        <strain evidence="4 5">DSM 12556</strain>
    </source>
</reference>
<keyword evidence="3" id="KW-1133">Transmembrane helix</keyword>
<evidence type="ECO:0000313" key="5">
    <source>
        <dbReference type="Proteomes" id="UP000005730"/>
    </source>
</evidence>
<dbReference type="InterPro" id="IPR004629">
    <property type="entry name" value="WecG_TagA_CpsF"/>
</dbReference>
<dbReference type="Pfam" id="PF03808">
    <property type="entry name" value="Glyco_tran_WecG"/>
    <property type="match status" value="1"/>
</dbReference>
<dbReference type="EMBL" id="CM001377">
    <property type="protein sequence ID" value="EHM09943.1"/>
    <property type="molecule type" value="Genomic_DNA"/>
</dbReference>
<dbReference type="NCBIfam" id="TIGR00696">
    <property type="entry name" value="wecG_tagA_cpsF"/>
    <property type="match status" value="1"/>
</dbReference>
<evidence type="ECO:0000256" key="1">
    <source>
        <dbReference type="ARBA" id="ARBA00022676"/>
    </source>
</evidence>
<keyword evidence="5" id="KW-1185">Reference proteome</keyword>
<dbReference type="AlphaFoldDB" id="H0URK4"/>
<evidence type="ECO:0000256" key="3">
    <source>
        <dbReference type="SAM" id="Phobius"/>
    </source>
</evidence>
<feature type="transmembrane region" description="Helical" evidence="3">
    <location>
        <begin position="286"/>
        <end position="307"/>
    </location>
</feature>
<evidence type="ECO:0000313" key="4">
    <source>
        <dbReference type="EMBL" id="EHM09943.1"/>
    </source>
</evidence>
<feature type="transmembrane region" description="Helical" evidence="3">
    <location>
        <begin position="160"/>
        <end position="180"/>
    </location>
</feature>
<dbReference type="RefSeq" id="WP_006583437.1">
    <property type="nucleotide sequence ID" value="NZ_CM001377.1"/>
</dbReference>
<accession>H0URK4</accession>
<dbReference type="CDD" id="cd06533">
    <property type="entry name" value="Glyco_transf_WecG_TagA"/>
    <property type="match status" value="1"/>
</dbReference>
<feature type="transmembrane region" description="Helical" evidence="3">
    <location>
        <begin position="77"/>
        <end position="95"/>
    </location>
</feature>
<feature type="transmembrane region" description="Helical" evidence="3">
    <location>
        <begin position="261"/>
        <end position="280"/>
    </location>
</feature>
<feature type="transmembrane region" description="Helical" evidence="3">
    <location>
        <begin position="101"/>
        <end position="121"/>
    </location>
</feature>
<feature type="transmembrane region" description="Helical" evidence="3">
    <location>
        <begin position="192"/>
        <end position="216"/>
    </location>
</feature>
<dbReference type="PANTHER" id="PTHR34136">
    <property type="match status" value="1"/>
</dbReference>